<dbReference type="Proteomes" id="UP000595374">
    <property type="component" value="Chromosome"/>
</dbReference>
<evidence type="ECO:0000256" key="2">
    <source>
        <dbReference type="ARBA" id="ARBA00023204"/>
    </source>
</evidence>
<feature type="coiled-coil region" evidence="4">
    <location>
        <begin position="331"/>
        <end position="372"/>
    </location>
</feature>
<evidence type="ECO:0000256" key="5">
    <source>
        <dbReference type="SAM" id="MobiDB-lite"/>
    </source>
</evidence>
<evidence type="ECO:0000313" key="7">
    <source>
        <dbReference type="Proteomes" id="UP000595374"/>
    </source>
</evidence>
<dbReference type="GO" id="GO:0000731">
    <property type="term" value="P:DNA synthesis involved in DNA repair"/>
    <property type="evidence" value="ECO:0007669"/>
    <property type="project" value="TreeGrafter"/>
</dbReference>
<name>A0A7T3ZZZ0_9MICO</name>
<dbReference type="Pfam" id="PF13555">
    <property type="entry name" value="AAA_29"/>
    <property type="match status" value="1"/>
</dbReference>
<dbReference type="PANTHER" id="PTHR32182">
    <property type="entry name" value="DNA REPLICATION AND REPAIR PROTEIN RECF"/>
    <property type="match status" value="1"/>
</dbReference>
<keyword evidence="1" id="KW-0227">DNA damage</keyword>
<gene>
    <name evidence="6" type="ORF">I6H47_01830</name>
</gene>
<dbReference type="SUPFAM" id="SSF52540">
    <property type="entry name" value="P-loop containing nucleoside triphosphate hydrolases"/>
    <property type="match status" value="1"/>
</dbReference>
<accession>A0A7T3ZZZ0</accession>
<dbReference type="CDD" id="cd00267">
    <property type="entry name" value="ABC_ATPase"/>
    <property type="match status" value="1"/>
</dbReference>
<feature type="compositionally biased region" description="Low complexity" evidence="5">
    <location>
        <begin position="1139"/>
        <end position="1166"/>
    </location>
</feature>
<keyword evidence="2" id="KW-0234">DNA repair</keyword>
<dbReference type="GO" id="GO:0006302">
    <property type="term" value="P:double-strand break repair"/>
    <property type="evidence" value="ECO:0007669"/>
    <property type="project" value="TreeGrafter"/>
</dbReference>
<keyword evidence="3" id="KW-0742">SOS response</keyword>
<dbReference type="AlphaFoldDB" id="A0A7T3ZZZ0"/>
<evidence type="ECO:0000256" key="3">
    <source>
        <dbReference type="ARBA" id="ARBA00023236"/>
    </source>
</evidence>
<feature type="region of interest" description="Disordered" evidence="5">
    <location>
        <begin position="1129"/>
        <end position="1210"/>
    </location>
</feature>
<keyword evidence="4" id="KW-0175">Coiled coil</keyword>
<evidence type="ECO:0000256" key="1">
    <source>
        <dbReference type="ARBA" id="ARBA00022763"/>
    </source>
</evidence>
<dbReference type="InterPro" id="IPR027417">
    <property type="entry name" value="P-loop_NTPase"/>
</dbReference>
<organism evidence="6 7">
    <name type="scientific">Brevibacterium casei</name>
    <dbReference type="NCBI Taxonomy" id="33889"/>
    <lineage>
        <taxon>Bacteria</taxon>
        <taxon>Bacillati</taxon>
        <taxon>Actinomycetota</taxon>
        <taxon>Actinomycetes</taxon>
        <taxon>Micrococcales</taxon>
        <taxon>Brevibacteriaceae</taxon>
        <taxon>Brevibacterium</taxon>
    </lineage>
</organism>
<sequence>MNETDLLSILPEDARGSVFDGVPEPDAEVTAALSGQWRLSRIQLANWGTFDGEIHTIPVSRQGQLITGPSGSGKSSLLDAIASVLTPDKWLRFNVAAQTAGARTEQRSIISYVRGAWTRMTDAEEDRVVSRYLRPHATWSGIVLRFENEIDPPVTLARLFFVKGSGTKNSDVSDLCLLDRSGIDLADLQEYALGGIQTRALKAAHPDAVITSNGAHGRFYARMRSLFDIEHESALQLLHKTQSAKHLDSLDQLFREHMLEPPATFALADTAVDEFGDLKDAHEHVVQLRHQRDHLLDLRDAATRYDTAHAAVAEVRELAASVIPFQKRRELDLLDAERSTLDERIATLDAEADDADRTLRAAADDLKRAERAALELGGSETAFLHEKIRAGEETRRTAKNRWASLRTQLSEAGIDDAPTTAAEFAELQAEIARILDGSEAPAGPSHADHDRFSKARARVAAAEAAITALRRSGTTVPGHLLEVRTMLAEAVGLPESALPFGAELIEVRPEHAAWTGAIERVLRPLALTLLVRSDHLGTVRSWVDSHRITTRLVFEVVPQTAASPRPAKSAISLVNRVRVAETGVGEWVSWALSERYDYACVDHLSEMDDHVKAVTINGQIKTSRTRYEKDDRRRIDDRSQWVLGDRDAKLEALIDELKAAEADLQAVRTIVETAEADVAKANERRGLLAGVRRQTWRDVDADGVQKEIDTLQARLDELMAGDSDLQAANRARDEAETALDDARARADDVSFRLRTARATRDGLAAAAEALREAIAAGEYPEVSAAVSTALEERFRAVRRKITRDILGDVGQAVMTRLQDERDAAADRATGAGQDVTRLAAQFQAAWPSASANLTSDVEDRQGFLDMLAEIQAHGLPEHEGRFLDLLRKRSRDLIGELRGEILGAPREIQDRVDPVNASLQRSEFDTDRFLHLRVKTRRSETVKAFMRDLATISEGSWGDEDLETAEMKYELLADIMRRFASSEHIDRVWRTQCLDTRLHVTFLAEELDRDGTPQATYDSGAAMSGGQQQKLVVFCLAAALRYQLADPDEPVAKYGTIILDEAFDKADSRYTRMALNIFVEFGFHMVLATPQKLLQTIEPYVGAAAAIDNPTRAKSVVANMVWETDGDGAGGKAAGDGAAGTDVSGGADSGAEAGAGAPVLVESGATVGSGGSSEAGESAETVAAAEALSTAEAMTTAEAVPTGDDGDGSR</sequence>
<dbReference type="EMBL" id="CP065989">
    <property type="protein sequence ID" value="QQB14748.1"/>
    <property type="molecule type" value="Genomic_DNA"/>
</dbReference>
<dbReference type="GO" id="GO:0009432">
    <property type="term" value="P:SOS response"/>
    <property type="evidence" value="ECO:0007669"/>
    <property type="project" value="UniProtKB-KW"/>
</dbReference>
<dbReference type="Gene3D" id="3.40.50.300">
    <property type="entry name" value="P-loop containing nucleotide triphosphate hydrolases"/>
    <property type="match status" value="1"/>
</dbReference>
<dbReference type="Pfam" id="PF13558">
    <property type="entry name" value="SbcC_Walker_B"/>
    <property type="match status" value="1"/>
</dbReference>
<feature type="compositionally biased region" description="Low complexity" evidence="5">
    <location>
        <begin position="1174"/>
        <end position="1200"/>
    </location>
</feature>
<reference evidence="6 7" key="1">
    <citation type="submission" date="2020-12" db="EMBL/GenBank/DDBJ databases">
        <title>FDA dAtabase for Regulatory Grade micrObial Sequences (FDA-ARGOS): Supporting development and validation of Infectious Disease Dx tests.</title>
        <authorList>
            <person name="Sproer C."/>
            <person name="Gronow S."/>
            <person name="Severitt S."/>
            <person name="Schroder I."/>
            <person name="Tallon L."/>
            <person name="Sadzewicz L."/>
            <person name="Zhao X."/>
            <person name="Boylan J."/>
            <person name="Ott S."/>
            <person name="Bowen H."/>
            <person name="Vavikolanu K."/>
            <person name="Mehta A."/>
            <person name="Aluvathingal J."/>
            <person name="Nadendla S."/>
            <person name="Lowell S."/>
            <person name="Myers T."/>
            <person name="Yan Y."/>
            <person name="Sichtig H."/>
        </authorList>
    </citation>
    <scope>NUCLEOTIDE SEQUENCE [LARGE SCALE GENOMIC DNA]</scope>
    <source>
        <strain evidence="6 7">FDAARGOS_990</strain>
    </source>
</reference>
<dbReference type="PANTHER" id="PTHR32182:SF0">
    <property type="entry name" value="DNA REPLICATION AND REPAIR PROTEIN RECF"/>
    <property type="match status" value="1"/>
</dbReference>
<feature type="coiled-coil region" evidence="4">
    <location>
        <begin position="643"/>
        <end position="745"/>
    </location>
</feature>
<evidence type="ECO:0000256" key="4">
    <source>
        <dbReference type="SAM" id="Coils"/>
    </source>
</evidence>
<dbReference type="RefSeq" id="WP_198499801.1">
    <property type="nucleotide sequence ID" value="NZ_CP065989.1"/>
</dbReference>
<evidence type="ECO:0000313" key="6">
    <source>
        <dbReference type="EMBL" id="QQB14748.1"/>
    </source>
</evidence>
<feature type="compositionally biased region" description="Gly residues" evidence="5">
    <location>
        <begin position="1129"/>
        <end position="1138"/>
    </location>
</feature>
<proteinExistence type="predicted"/>
<protein>
    <submittedName>
        <fullName evidence="6">AAA family ATPase</fullName>
    </submittedName>
</protein>